<dbReference type="EMBL" id="JAACJM010000054">
    <property type="protein sequence ID" value="KAF5356553.1"/>
    <property type="molecule type" value="Genomic_DNA"/>
</dbReference>
<evidence type="ECO:0000256" key="1">
    <source>
        <dbReference type="SAM" id="Phobius"/>
    </source>
</evidence>
<accession>A0A8H5G1H0</accession>
<dbReference type="Pfam" id="PF20152">
    <property type="entry name" value="DUF6534"/>
    <property type="match status" value="1"/>
</dbReference>
<dbReference type="InterPro" id="IPR045339">
    <property type="entry name" value="DUF6534"/>
</dbReference>
<dbReference type="PANTHER" id="PTHR40465:SF1">
    <property type="entry name" value="DUF6534 DOMAIN-CONTAINING PROTEIN"/>
    <property type="match status" value="1"/>
</dbReference>
<evidence type="ECO:0000313" key="4">
    <source>
        <dbReference type="Proteomes" id="UP000559256"/>
    </source>
</evidence>
<proteinExistence type="predicted"/>
<protein>
    <recommendedName>
        <fullName evidence="2">DUF6534 domain-containing protein</fullName>
    </recommendedName>
</protein>
<organism evidence="3 4">
    <name type="scientific">Tetrapyrgos nigripes</name>
    <dbReference type="NCBI Taxonomy" id="182062"/>
    <lineage>
        <taxon>Eukaryota</taxon>
        <taxon>Fungi</taxon>
        <taxon>Dikarya</taxon>
        <taxon>Basidiomycota</taxon>
        <taxon>Agaricomycotina</taxon>
        <taxon>Agaricomycetes</taxon>
        <taxon>Agaricomycetidae</taxon>
        <taxon>Agaricales</taxon>
        <taxon>Marasmiineae</taxon>
        <taxon>Marasmiaceae</taxon>
        <taxon>Tetrapyrgos</taxon>
    </lineage>
</organism>
<feature type="transmembrane region" description="Helical" evidence="1">
    <location>
        <begin position="88"/>
        <end position="106"/>
    </location>
</feature>
<reference evidence="3 4" key="1">
    <citation type="journal article" date="2020" name="ISME J.">
        <title>Uncovering the hidden diversity of litter-decomposition mechanisms in mushroom-forming fungi.</title>
        <authorList>
            <person name="Floudas D."/>
            <person name="Bentzer J."/>
            <person name="Ahren D."/>
            <person name="Johansson T."/>
            <person name="Persson P."/>
            <person name="Tunlid A."/>
        </authorList>
    </citation>
    <scope>NUCLEOTIDE SEQUENCE [LARGE SCALE GENOMIC DNA]</scope>
    <source>
        <strain evidence="3 4">CBS 291.85</strain>
    </source>
</reference>
<feature type="transmembrane region" description="Helical" evidence="1">
    <location>
        <begin position="118"/>
        <end position="145"/>
    </location>
</feature>
<feature type="transmembrane region" description="Helical" evidence="1">
    <location>
        <begin position="200"/>
        <end position="219"/>
    </location>
</feature>
<keyword evidence="1" id="KW-0472">Membrane</keyword>
<feature type="transmembrane region" description="Helical" evidence="1">
    <location>
        <begin position="231"/>
        <end position="248"/>
    </location>
</feature>
<keyword evidence="1" id="KW-0812">Transmembrane</keyword>
<feature type="transmembrane region" description="Helical" evidence="1">
    <location>
        <begin position="157"/>
        <end position="179"/>
    </location>
</feature>
<gene>
    <name evidence="3" type="ORF">D9758_008238</name>
</gene>
<feature type="domain" description="DUF6534" evidence="2">
    <location>
        <begin position="164"/>
        <end position="250"/>
    </location>
</feature>
<feature type="transmembrane region" description="Helical" evidence="1">
    <location>
        <begin position="45"/>
        <end position="68"/>
    </location>
</feature>
<comment type="caution">
    <text evidence="3">The sequence shown here is derived from an EMBL/GenBank/DDBJ whole genome shotgun (WGS) entry which is preliminary data.</text>
</comment>
<dbReference type="AlphaFoldDB" id="A0A8H5G1H0"/>
<dbReference type="OrthoDB" id="3203775at2759"/>
<evidence type="ECO:0000259" key="2">
    <source>
        <dbReference type="Pfam" id="PF20152"/>
    </source>
</evidence>
<sequence length="330" mass="36533">MGHYDNVIGGILAGTWVNTFLFAFQLTEVYKYCTRYPKDHFALKVIVSFLSVIDLFEVLASCAFSWLFAVSHWGEPNYLLEQRWPSPVFTTLSAINAVIVQTFLIHRYWVLTRRWYNAIFLVLLSLVAWQAGGQIGCGLVIFLHPKYEERGRVILPASFWLAAAAAADIGIAVALVWEFSRIKLTQKVTRAIIKKLIHRSISTGSVTAILSIAIAATFFDTPQSNVCTGMALFFGRLYSISMLFNLNVRSWNCKDHVGTSLSNASLPEINIPTLDTSAGQRCHHTTFSVSGIQVHSAAVIHTDGDGEIISGNVYDIHDGAKSVTKAPEVC</sequence>
<dbReference type="PANTHER" id="PTHR40465">
    <property type="entry name" value="CHROMOSOME 1, WHOLE GENOME SHOTGUN SEQUENCE"/>
    <property type="match status" value="1"/>
</dbReference>
<evidence type="ECO:0000313" key="3">
    <source>
        <dbReference type="EMBL" id="KAF5356553.1"/>
    </source>
</evidence>
<feature type="transmembrane region" description="Helical" evidence="1">
    <location>
        <begin position="6"/>
        <end position="24"/>
    </location>
</feature>
<keyword evidence="4" id="KW-1185">Reference proteome</keyword>
<keyword evidence="1" id="KW-1133">Transmembrane helix</keyword>
<dbReference type="Proteomes" id="UP000559256">
    <property type="component" value="Unassembled WGS sequence"/>
</dbReference>
<name>A0A8H5G1H0_9AGAR</name>